<name>A0A101A4T5_9MYCO</name>
<keyword evidence="3" id="KW-1185">Reference proteome</keyword>
<evidence type="ECO:0008006" key="4">
    <source>
        <dbReference type="Google" id="ProtNLM"/>
    </source>
</evidence>
<evidence type="ECO:0000313" key="3">
    <source>
        <dbReference type="Proteomes" id="UP000053707"/>
    </source>
</evidence>
<evidence type="ECO:0000256" key="1">
    <source>
        <dbReference type="SAM" id="MobiDB-lite"/>
    </source>
</evidence>
<comment type="caution">
    <text evidence="2">The sequence shown here is derived from an EMBL/GenBank/DDBJ whole genome shotgun (WGS) entry which is preliminary data.</text>
</comment>
<dbReference type="PROSITE" id="PS51257">
    <property type="entry name" value="PROKAR_LIPOPROTEIN"/>
    <property type="match status" value="1"/>
</dbReference>
<organism evidence="2 3">
    <name type="scientific">Mycobacterium lehmannii</name>
    <dbReference type="NCBI Taxonomy" id="2048550"/>
    <lineage>
        <taxon>Bacteria</taxon>
        <taxon>Bacillati</taxon>
        <taxon>Actinomycetota</taxon>
        <taxon>Actinomycetes</taxon>
        <taxon>Mycobacteriales</taxon>
        <taxon>Mycobacteriaceae</taxon>
        <taxon>Mycobacterium</taxon>
    </lineage>
</organism>
<sequence>MTADKLDGQASGFETAHQAAQARAGSTALGSGACAAALPKMVAAWEADGARFAADFTKHARAHRAAADSYVRTDAGGAEGIEDAGSAL</sequence>
<proteinExistence type="predicted"/>
<dbReference type="AlphaFoldDB" id="A0A101A4T5"/>
<protein>
    <recommendedName>
        <fullName evidence="4">ESX-1 secretion-associated protein</fullName>
    </recommendedName>
</protein>
<dbReference type="Proteomes" id="UP000053707">
    <property type="component" value="Unassembled WGS sequence"/>
</dbReference>
<evidence type="ECO:0000313" key="2">
    <source>
        <dbReference type="EMBL" id="KUI13747.1"/>
    </source>
</evidence>
<accession>A0A101A4T5</accession>
<reference evidence="2 3" key="1">
    <citation type="submission" date="2016-01" db="EMBL/GenBank/DDBJ databases">
        <authorList>
            <consortium name="TB Trials Study Group"/>
            <person name="Sutton G."/>
            <person name="Brinkac L."/>
            <person name="Sanka R."/>
            <person name="Adams M."/>
            <person name="Lau E.L."/>
            <person name="Macaden R."/>
            <person name="Grewal H.M.S."/>
        </authorList>
    </citation>
    <scope>NUCLEOTIDE SEQUENCE [LARGE SCALE GENOMIC DNA]</scope>
    <source>
        <strain evidence="2 3">IS-1744</strain>
    </source>
</reference>
<gene>
    <name evidence="2" type="ORF">AU192_06150</name>
</gene>
<dbReference type="EMBL" id="LQIR01000026">
    <property type="protein sequence ID" value="KUI13747.1"/>
    <property type="molecule type" value="Genomic_DNA"/>
</dbReference>
<feature type="region of interest" description="Disordered" evidence="1">
    <location>
        <begin position="1"/>
        <end position="24"/>
    </location>
</feature>